<accession>A0A0P7ZJC1</accession>
<evidence type="ECO:0000313" key="1">
    <source>
        <dbReference type="EMBL" id="KPQ32989.1"/>
    </source>
</evidence>
<gene>
    <name evidence="1" type="ORF">HLUCCA11_20045</name>
</gene>
<dbReference type="EMBL" id="LJZR01000041">
    <property type="protein sequence ID" value="KPQ32989.1"/>
    <property type="molecule type" value="Genomic_DNA"/>
</dbReference>
<protein>
    <submittedName>
        <fullName evidence="1">Uncharacterized protein</fullName>
    </submittedName>
</protein>
<dbReference type="AlphaFoldDB" id="A0A0P7ZJC1"/>
<reference evidence="1 2" key="1">
    <citation type="submission" date="2015-09" db="EMBL/GenBank/DDBJ databases">
        <title>Identification and resolution of microdiversity through metagenomic sequencing of parallel consortia.</title>
        <authorList>
            <person name="Nelson W.C."/>
            <person name="Romine M.F."/>
            <person name="Lindemann S.R."/>
        </authorList>
    </citation>
    <scope>NUCLEOTIDE SEQUENCE [LARGE SCALE GENOMIC DNA]</scope>
    <source>
        <strain evidence="1">Ana</strain>
    </source>
</reference>
<comment type="caution">
    <text evidence="1">The sequence shown here is derived from an EMBL/GenBank/DDBJ whole genome shotgun (WGS) entry which is preliminary data.</text>
</comment>
<dbReference type="Proteomes" id="UP000050465">
    <property type="component" value="Unassembled WGS sequence"/>
</dbReference>
<organism evidence="1 2">
    <name type="scientific">Phormidesmis priestleyi Ana</name>
    <dbReference type="NCBI Taxonomy" id="1666911"/>
    <lineage>
        <taxon>Bacteria</taxon>
        <taxon>Bacillati</taxon>
        <taxon>Cyanobacteriota</taxon>
        <taxon>Cyanophyceae</taxon>
        <taxon>Leptolyngbyales</taxon>
        <taxon>Leptolyngbyaceae</taxon>
        <taxon>Phormidesmis</taxon>
    </lineage>
</organism>
<name>A0A0P7ZJC1_9CYAN</name>
<proteinExistence type="predicted"/>
<evidence type="ECO:0000313" key="2">
    <source>
        <dbReference type="Proteomes" id="UP000050465"/>
    </source>
</evidence>
<sequence>MDFELYAKLVKLIQGSLDRRDRKHGSTTMVTVSVIYLLLPSPARFYENSPNRRSRATRTA</sequence>